<protein>
    <submittedName>
        <fullName evidence="1">Uncharacterized protein</fullName>
    </submittedName>
</protein>
<evidence type="ECO:0000313" key="1">
    <source>
        <dbReference type="EMBL" id="EEN65537.1"/>
    </source>
</evidence>
<proteinExistence type="predicted"/>
<dbReference type="InParanoid" id="C3Y2I2"/>
<accession>C3Y2I2</accession>
<gene>
    <name evidence="1" type="ORF">BRAFLDRAFT_96636</name>
</gene>
<dbReference type="EMBL" id="GG666481">
    <property type="protein sequence ID" value="EEN65537.1"/>
    <property type="molecule type" value="Genomic_DNA"/>
</dbReference>
<organism>
    <name type="scientific">Branchiostoma floridae</name>
    <name type="common">Florida lancelet</name>
    <name type="synonym">Amphioxus</name>
    <dbReference type="NCBI Taxonomy" id="7739"/>
    <lineage>
        <taxon>Eukaryota</taxon>
        <taxon>Metazoa</taxon>
        <taxon>Chordata</taxon>
        <taxon>Cephalochordata</taxon>
        <taxon>Leptocardii</taxon>
        <taxon>Amphioxiformes</taxon>
        <taxon>Branchiostomatidae</taxon>
        <taxon>Branchiostoma</taxon>
    </lineage>
</organism>
<reference evidence="1" key="1">
    <citation type="journal article" date="2008" name="Nature">
        <title>The amphioxus genome and the evolution of the chordate karyotype.</title>
        <authorList>
            <consortium name="US DOE Joint Genome Institute (JGI-PGF)"/>
            <person name="Putnam N.H."/>
            <person name="Butts T."/>
            <person name="Ferrier D.E.K."/>
            <person name="Furlong R.F."/>
            <person name="Hellsten U."/>
            <person name="Kawashima T."/>
            <person name="Robinson-Rechavi M."/>
            <person name="Shoguchi E."/>
            <person name="Terry A."/>
            <person name="Yu J.-K."/>
            <person name="Benito-Gutierrez E.L."/>
            <person name="Dubchak I."/>
            <person name="Garcia-Fernandez J."/>
            <person name="Gibson-Brown J.J."/>
            <person name="Grigoriev I.V."/>
            <person name="Horton A.C."/>
            <person name="de Jong P.J."/>
            <person name="Jurka J."/>
            <person name="Kapitonov V.V."/>
            <person name="Kohara Y."/>
            <person name="Kuroki Y."/>
            <person name="Lindquist E."/>
            <person name="Lucas S."/>
            <person name="Osoegawa K."/>
            <person name="Pennacchio L.A."/>
            <person name="Salamov A.A."/>
            <person name="Satou Y."/>
            <person name="Sauka-Spengler T."/>
            <person name="Schmutz J."/>
            <person name="Shin-I T."/>
            <person name="Toyoda A."/>
            <person name="Bronner-Fraser M."/>
            <person name="Fujiyama A."/>
            <person name="Holland L.Z."/>
            <person name="Holland P.W.H."/>
            <person name="Satoh N."/>
            <person name="Rokhsar D.S."/>
        </authorList>
    </citation>
    <scope>NUCLEOTIDE SEQUENCE [LARGE SCALE GENOMIC DNA]</scope>
    <source>
        <strain evidence="1">S238N-H82</strain>
        <tissue evidence="1">Testes</tissue>
    </source>
</reference>
<dbReference type="AlphaFoldDB" id="C3Y2I2"/>
<sequence>MFPYDPLCEKDTLCGVLCQSAAPTRPELPARQAGCRQSAEVLERLLSGSHCRIDHGFIWMFGQRCRTNVRPELTEFVNYRLDFNLIYLNTRAQLCGVLCRSAATRATSSSSRMQTERRGVGEGANVLITHAGLTDTAASADTISTRAYRWVIYSRSLSLKKQDR</sequence>
<name>C3Y2I2_BRAFL</name>